<dbReference type="Gene3D" id="2.60.120.460">
    <property type="entry name" value="YjbQ-like"/>
    <property type="match status" value="1"/>
</dbReference>
<accession>A0A5S4ZQW9</accession>
<comment type="caution">
    <text evidence="2">The sequence shown here is derived from an EMBL/GenBank/DDBJ whole genome shotgun (WGS) entry which is preliminary data.</text>
</comment>
<dbReference type="InterPro" id="IPR001602">
    <property type="entry name" value="UPF0047_YjbQ-like"/>
</dbReference>
<dbReference type="AlphaFoldDB" id="A0A5S4ZQW9"/>
<evidence type="ECO:0000313" key="2">
    <source>
        <dbReference type="EMBL" id="TYO95000.1"/>
    </source>
</evidence>
<name>A0A5S4ZQW9_9FIRM</name>
<dbReference type="PANTHER" id="PTHR30615">
    <property type="entry name" value="UNCHARACTERIZED PROTEIN YJBQ-RELATED"/>
    <property type="match status" value="1"/>
</dbReference>
<dbReference type="RefSeq" id="WP_166512019.1">
    <property type="nucleotide sequence ID" value="NZ_VNHM01000010.1"/>
</dbReference>
<gene>
    <name evidence="2" type="ORF">LX24_02017</name>
</gene>
<dbReference type="Pfam" id="PF01894">
    <property type="entry name" value="YjbQ"/>
    <property type="match status" value="1"/>
</dbReference>
<proteinExistence type="inferred from homology"/>
<comment type="similarity">
    <text evidence="1">Belongs to the UPF0047 family.</text>
</comment>
<dbReference type="Proteomes" id="UP000323166">
    <property type="component" value="Unassembled WGS sequence"/>
</dbReference>
<dbReference type="EMBL" id="VNHM01000010">
    <property type="protein sequence ID" value="TYO95000.1"/>
    <property type="molecule type" value="Genomic_DNA"/>
</dbReference>
<evidence type="ECO:0000256" key="1">
    <source>
        <dbReference type="ARBA" id="ARBA00005534"/>
    </source>
</evidence>
<dbReference type="PANTHER" id="PTHR30615:SF8">
    <property type="entry name" value="UPF0047 PROTEIN C4A8.02C"/>
    <property type="match status" value="1"/>
</dbReference>
<keyword evidence="3" id="KW-1185">Reference proteome</keyword>
<dbReference type="InterPro" id="IPR035917">
    <property type="entry name" value="YjbQ-like_sf"/>
</dbReference>
<evidence type="ECO:0000313" key="3">
    <source>
        <dbReference type="Proteomes" id="UP000323166"/>
    </source>
</evidence>
<dbReference type="SUPFAM" id="SSF111038">
    <property type="entry name" value="YjbQ-like"/>
    <property type="match status" value="1"/>
</dbReference>
<protein>
    <submittedName>
        <fullName evidence="2">Secondary thiamine-phosphate synthase enzyme</fullName>
    </submittedName>
</protein>
<dbReference type="NCBIfam" id="TIGR00149">
    <property type="entry name" value="TIGR00149_YjbQ"/>
    <property type="match status" value="1"/>
</dbReference>
<dbReference type="PIRSF" id="PIRSF004681">
    <property type="entry name" value="UCP004681"/>
    <property type="match status" value="1"/>
</dbReference>
<reference evidence="2 3" key="1">
    <citation type="submission" date="2019-07" db="EMBL/GenBank/DDBJ databases">
        <title>Genomic Encyclopedia of Type Strains, Phase I: the one thousand microbial genomes (KMG-I) project.</title>
        <authorList>
            <person name="Kyrpides N."/>
        </authorList>
    </citation>
    <scope>NUCLEOTIDE SEQUENCE [LARGE SCALE GENOMIC DNA]</scope>
    <source>
        <strain evidence="2 3">DSM 6562</strain>
    </source>
</reference>
<organism evidence="2 3">
    <name type="scientific">Desulfallas thermosapovorans DSM 6562</name>
    <dbReference type="NCBI Taxonomy" id="1121431"/>
    <lineage>
        <taxon>Bacteria</taxon>
        <taxon>Bacillati</taxon>
        <taxon>Bacillota</taxon>
        <taxon>Clostridia</taxon>
        <taxon>Eubacteriales</taxon>
        <taxon>Desulfallaceae</taxon>
        <taxon>Desulfallas</taxon>
    </lineage>
</organism>
<sequence length="134" mass="14951">MTNLHTLRINTGKKEQFIDLTRDITHLIKESGISEGVCHIYVPHTTAGVTINEGHDPSVIHDILMHLNKLVPDDGGYTHLEGNSDAHIKAFLAGTEKTVLVSGGEILLGNWQRIFFCEFDGPRQRKVLIRISVQ</sequence>